<organism evidence="1 2">
    <name type="scientific">Blautia wexlerae</name>
    <dbReference type="NCBI Taxonomy" id="418240"/>
    <lineage>
        <taxon>Bacteria</taxon>
        <taxon>Bacillati</taxon>
        <taxon>Bacillota</taxon>
        <taxon>Clostridia</taxon>
        <taxon>Lachnospirales</taxon>
        <taxon>Lachnospiraceae</taxon>
        <taxon>Blautia</taxon>
    </lineage>
</organism>
<gene>
    <name evidence="1" type="ORF">ERS852523_02411</name>
</gene>
<dbReference type="OrthoDB" id="1766650at2"/>
<name>A0A174Q1R7_9FIRM</name>
<dbReference type="Proteomes" id="UP000095712">
    <property type="component" value="Unassembled WGS sequence"/>
</dbReference>
<dbReference type="EMBL" id="CZAW01000025">
    <property type="protein sequence ID" value="CUP67484.1"/>
    <property type="molecule type" value="Genomic_DNA"/>
</dbReference>
<accession>A0A174Q1R7</accession>
<proteinExistence type="predicted"/>
<evidence type="ECO:0008006" key="3">
    <source>
        <dbReference type="Google" id="ProtNLM"/>
    </source>
</evidence>
<evidence type="ECO:0000313" key="2">
    <source>
        <dbReference type="Proteomes" id="UP000095712"/>
    </source>
</evidence>
<evidence type="ECO:0000313" key="1">
    <source>
        <dbReference type="EMBL" id="CUP67484.1"/>
    </source>
</evidence>
<protein>
    <recommendedName>
        <fullName evidence="3">Glyoxalase</fullName>
    </recommendedName>
</protein>
<reference evidence="1 2" key="1">
    <citation type="submission" date="2015-09" db="EMBL/GenBank/DDBJ databases">
        <authorList>
            <consortium name="Pathogen Informatics"/>
        </authorList>
    </citation>
    <scope>NUCLEOTIDE SEQUENCE [LARGE SCALE GENOMIC DNA]</scope>
    <source>
        <strain evidence="1 2">2789STDY5834911</strain>
    </source>
</reference>
<sequence>MFTEECINTFLENQEQLFPQPVAESYEAAEAFLEDCMAQVVDSIEEVREYLEEAGADVEGMSDEELEDASEVFTLPDGKYLIVEG</sequence>
<dbReference type="RefSeq" id="WP_055151933.1">
    <property type="nucleotide sequence ID" value="NZ_BTHI01000023.1"/>
</dbReference>
<dbReference type="AlphaFoldDB" id="A0A174Q1R7"/>